<evidence type="ECO:0000313" key="2">
    <source>
        <dbReference type="EMBL" id="RLN24212.1"/>
    </source>
</evidence>
<name>A0A3L6SNJ6_PANMI</name>
<evidence type="ECO:0000256" key="1">
    <source>
        <dbReference type="SAM" id="MobiDB-lite"/>
    </source>
</evidence>
<gene>
    <name evidence="2" type="ORF">C2845_PM07G04190</name>
</gene>
<feature type="compositionally biased region" description="Basic and acidic residues" evidence="1">
    <location>
        <begin position="33"/>
        <end position="42"/>
    </location>
</feature>
<protein>
    <submittedName>
        <fullName evidence="2">Uncharacterized protein</fullName>
    </submittedName>
</protein>
<keyword evidence="3" id="KW-1185">Reference proteome</keyword>
<feature type="compositionally biased region" description="Basic residues" evidence="1">
    <location>
        <begin position="1"/>
        <end position="17"/>
    </location>
</feature>
<feature type="region of interest" description="Disordered" evidence="1">
    <location>
        <begin position="1"/>
        <end position="78"/>
    </location>
</feature>
<comment type="caution">
    <text evidence="2">The sequence shown here is derived from an EMBL/GenBank/DDBJ whole genome shotgun (WGS) entry which is preliminary data.</text>
</comment>
<feature type="compositionally biased region" description="Basic and acidic residues" evidence="1">
    <location>
        <begin position="110"/>
        <end position="137"/>
    </location>
</feature>
<dbReference type="AlphaFoldDB" id="A0A3L6SNJ6"/>
<dbReference type="EMBL" id="PQIB02000004">
    <property type="protein sequence ID" value="RLN24212.1"/>
    <property type="molecule type" value="Genomic_DNA"/>
</dbReference>
<dbReference type="Proteomes" id="UP000275267">
    <property type="component" value="Unassembled WGS sequence"/>
</dbReference>
<accession>A0A3L6SNJ6</accession>
<feature type="region of interest" description="Disordered" evidence="1">
    <location>
        <begin position="109"/>
        <end position="137"/>
    </location>
</feature>
<reference evidence="3" key="1">
    <citation type="journal article" date="2019" name="Nat. Commun.">
        <title>The genome of broomcorn millet.</title>
        <authorList>
            <person name="Zou C."/>
            <person name="Miki D."/>
            <person name="Li D."/>
            <person name="Tang Q."/>
            <person name="Xiao L."/>
            <person name="Rajput S."/>
            <person name="Deng P."/>
            <person name="Jia W."/>
            <person name="Huang R."/>
            <person name="Zhang M."/>
            <person name="Sun Y."/>
            <person name="Hu J."/>
            <person name="Fu X."/>
            <person name="Schnable P.S."/>
            <person name="Li F."/>
            <person name="Zhang H."/>
            <person name="Feng B."/>
            <person name="Zhu X."/>
            <person name="Liu R."/>
            <person name="Schnable J.C."/>
            <person name="Zhu J.-K."/>
            <person name="Zhang H."/>
        </authorList>
    </citation>
    <scope>NUCLEOTIDE SEQUENCE [LARGE SCALE GENOMIC DNA]</scope>
</reference>
<organism evidence="2 3">
    <name type="scientific">Panicum miliaceum</name>
    <name type="common">Proso millet</name>
    <name type="synonym">Broomcorn millet</name>
    <dbReference type="NCBI Taxonomy" id="4540"/>
    <lineage>
        <taxon>Eukaryota</taxon>
        <taxon>Viridiplantae</taxon>
        <taxon>Streptophyta</taxon>
        <taxon>Embryophyta</taxon>
        <taxon>Tracheophyta</taxon>
        <taxon>Spermatophyta</taxon>
        <taxon>Magnoliopsida</taxon>
        <taxon>Liliopsida</taxon>
        <taxon>Poales</taxon>
        <taxon>Poaceae</taxon>
        <taxon>PACMAD clade</taxon>
        <taxon>Panicoideae</taxon>
        <taxon>Panicodae</taxon>
        <taxon>Paniceae</taxon>
        <taxon>Panicinae</taxon>
        <taxon>Panicum</taxon>
        <taxon>Panicum sect. Panicum</taxon>
    </lineage>
</organism>
<evidence type="ECO:0000313" key="3">
    <source>
        <dbReference type="Proteomes" id="UP000275267"/>
    </source>
</evidence>
<proteinExistence type="predicted"/>
<sequence>MKGGKKRKREPRKKKRERERERRSETATGGLHHGHDKEEDLPRAGAAQGPGGGKSRGVGPPFAKRRGATGASPRLCPIGDTDAAARQCTALPRHGIDTPLHRLLLPRAARKSDYSDEQKTPENFLDDPKILEDFPDD</sequence>